<evidence type="ECO:0000256" key="1">
    <source>
        <dbReference type="SAM" id="Phobius"/>
    </source>
</evidence>
<evidence type="ECO:0008006" key="4">
    <source>
        <dbReference type="Google" id="ProtNLM"/>
    </source>
</evidence>
<name>A0ABY1H8H6_9STAP</name>
<feature type="transmembrane region" description="Helical" evidence="1">
    <location>
        <begin position="7"/>
        <end position="26"/>
    </location>
</feature>
<gene>
    <name evidence="2" type="ORF">SAMN03097721_02640</name>
</gene>
<protein>
    <recommendedName>
        <fullName evidence="4">Pathogenicity island protein</fullName>
    </recommendedName>
</protein>
<dbReference type="Proteomes" id="UP000182665">
    <property type="component" value="Unassembled WGS sequence"/>
</dbReference>
<proteinExistence type="predicted"/>
<comment type="caution">
    <text evidence="2">The sequence shown here is derived from an EMBL/GenBank/DDBJ whole genome shotgun (WGS) entry which is preliminary data.</text>
</comment>
<sequence length="62" mass="7074">MGKNLEIVTSLFVLILAIGFSIWNFYNHSYTTAIIMLVIGVINIGYLIQEIIEKRRDDDGNN</sequence>
<dbReference type="RefSeq" id="WP_002489809.1">
    <property type="nucleotide sequence ID" value="NZ_CP017464.1"/>
</dbReference>
<keyword evidence="3" id="KW-1185">Reference proteome</keyword>
<keyword evidence="1" id="KW-0812">Transmembrane</keyword>
<evidence type="ECO:0000313" key="2">
    <source>
        <dbReference type="EMBL" id="SFZ79278.1"/>
    </source>
</evidence>
<organism evidence="2 3">
    <name type="scientific">Staphylococcus pasteuri</name>
    <dbReference type="NCBI Taxonomy" id="45972"/>
    <lineage>
        <taxon>Bacteria</taxon>
        <taxon>Bacillati</taxon>
        <taxon>Bacillota</taxon>
        <taxon>Bacilli</taxon>
        <taxon>Bacillales</taxon>
        <taxon>Staphylococcaceae</taxon>
        <taxon>Staphylococcus</taxon>
    </lineage>
</organism>
<dbReference type="EMBL" id="FPKT01000019">
    <property type="protein sequence ID" value="SFZ79278.1"/>
    <property type="molecule type" value="Genomic_DNA"/>
</dbReference>
<accession>A0ABY1H8H6</accession>
<keyword evidence="1" id="KW-0472">Membrane</keyword>
<reference evidence="2 3" key="1">
    <citation type="submission" date="2016-11" db="EMBL/GenBank/DDBJ databases">
        <authorList>
            <person name="Varghese N."/>
            <person name="Submissions S."/>
        </authorList>
    </citation>
    <scope>NUCLEOTIDE SEQUENCE [LARGE SCALE GENOMIC DNA]</scope>
    <source>
        <strain evidence="2 3">NFIX07</strain>
    </source>
</reference>
<keyword evidence="1" id="KW-1133">Transmembrane helix</keyword>
<feature type="transmembrane region" description="Helical" evidence="1">
    <location>
        <begin position="32"/>
        <end position="48"/>
    </location>
</feature>
<evidence type="ECO:0000313" key="3">
    <source>
        <dbReference type="Proteomes" id="UP000182665"/>
    </source>
</evidence>